<feature type="region of interest" description="Disordered" evidence="1">
    <location>
        <begin position="26"/>
        <end position="52"/>
    </location>
</feature>
<reference evidence="2" key="1">
    <citation type="journal article" date="2023" name="Plant J.">
        <title>Genome sequences and population genomics provide insights into the demographic history, inbreeding, and mutation load of two 'living fossil' tree species of Dipteronia.</title>
        <authorList>
            <person name="Feng Y."/>
            <person name="Comes H.P."/>
            <person name="Chen J."/>
            <person name="Zhu S."/>
            <person name="Lu R."/>
            <person name="Zhang X."/>
            <person name="Li P."/>
            <person name="Qiu J."/>
            <person name="Olsen K.M."/>
            <person name="Qiu Y."/>
        </authorList>
    </citation>
    <scope>NUCLEOTIDE SEQUENCE</scope>
    <source>
        <strain evidence="2">NBL</strain>
    </source>
</reference>
<sequence length="154" mass="17237">MVENQIAPDRRTMDLASDTYQTRVDGPLTRPAIRHGSIDPDPRTEAGRLHQTHPDVGRSWQTRVLVASSSVSRLAALFPTTAWLAAVEEILAVADLMDCEDPRIFADRLVSVSVAMKPPEVSSSFLRLAGSDKWSPPFRWPTDQGWRRRKGFLV</sequence>
<accession>A0AAD9ZIE4</accession>
<gene>
    <name evidence="2" type="ORF">Dsin_030232</name>
</gene>
<name>A0AAD9ZIE4_9ROSI</name>
<dbReference type="EMBL" id="JANJYJ010000010">
    <property type="protein sequence ID" value="KAK3182946.1"/>
    <property type="molecule type" value="Genomic_DNA"/>
</dbReference>
<evidence type="ECO:0000313" key="2">
    <source>
        <dbReference type="EMBL" id="KAK3182946.1"/>
    </source>
</evidence>
<comment type="caution">
    <text evidence="2">The sequence shown here is derived from an EMBL/GenBank/DDBJ whole genome shotgun (WGS) entry which is preliminary data.</text>
</comment>
<evidence type="ECO:0000313" key="3">
    <source>
        <dbReference type="Proteomes" id="UP001281410"/>
    </source>
</evidence>
<protein>
    <submittedName>
        <fullName evidence="2">Uncharacterized protein</fullName>
    </submittedName>
</protein>
<organism evidence="2 3">
    <name type="scientific">Dipteronia sinensis</name>
    <dbReference type="NCBI Taxonomy" id="43782"/>
    <lineage>
        <taxon>Eukaryota</taxon>
        <taxon>Viridiplantae</taxon>
        <taxon>Streptophyta</taxon>
        <taxon>Embryophyta</taxon>
        <taxon>Tracheophyta</taxon>
        <taxon>Spermatophyta</taxon>
        <taxon>Magnoliopsida</taxon>
        <taxon>eudicotyledons</taxon>
        <taxon>Gunneridae</taxon>
        <taxon>Pentapetalae</taxon>
        <taxon>rosids</taxon>
        <taxon>malvids</taxon>
        <taxon>Sapindales</taxon>
        <taxon>Sapindaceae</taxon>
        <taxon>Hippocastanoideae</taxon>
        <taxon>Acereae</taxon>
        <taxon>Dipteronia</taxon>
    </lineage>
</organism>
<dbReference type="AlphaFoldDB" id="A0AAD9ZIE4"/>
<evidence type="ECO:0000256" key="1">
    <source>
        <dbReference type="SAM" id="MobiDB-lite"/>
    </source>
</evidence>
<proteinExistence type="predicted"/>
<dbReference type="Proteomes" id="UP001281410">
    <property type="component" value="Unassembled WGS sequence"/>
</dbReference>
<feature type="compositionally biased region" description="Basic and acidic residues" evidence="1">
    <location>
        <begin position="36"/>
        <end position="52"/>
    </location>
</feature>
<keyword evidence="3" id="KW-1185">Reference proteome</keyword>